<gene>
    <name evidence="6" type="ORF">FEQ00_02068</name>
</gene>
<feature type="transmembrane region" description="Helical" evidence="1">
    <location>
        <begin position="207"/>
        <end position="230"/>
    </location>
</feature>
<feature type="region of interest" description="Disordered" evidence="2">
    <location>
        <begin position="724"/>
        <end position="748"/>
    </location>
</feature>
<evidence type="ECO:0000259" key="4">
    <source>
        <dbReference type="PROSITE" id="PS50887"/>
    </source>
</evidence>
<keyword evidence="1" id="KW-0472">Membrane</keyword>
<sequence>MDDGANQSYLLSVMCGLITRRAGASWRCGVRGYIVVVTVLGCITEKHNVWLVLVAGLLCAVGSWVTARLFQRTVGTAGMQKLGWHVLTAISAGVAIWCTHFVAMLGFDAGVPVSFDPFLTVLSLLIAVGGSTFGFALAGSRVTRFAPALGGAIVGVAIALMHYTGMMAWRIEGIISWDVPYLVASVACSVVFAAAALVCAMRAGPHAVNLMAVTLSLAILTLHFTGMTALRITPLVVPGAFSDLAALHTLALAIAGLSLVIVCTGLVSYLIDSDVRAESLEHLRRMALSDVLTGLPNRGSFNERLDLEIVLAREAGTRVALIGIDLNRFKEVNDLRGHHAGDEVLRILARRMTGLLRENEFVARIGGDEFAAICRMTGEVTAEAGLEDFLVRLEAVLYKPVRLDEYEVVTGASLGVAIYPDDATSKPALINNADLAMYRAKTSMTRSVCFYEPAMDEMVRARRGLASDLRGALAASQLSIHYQVQTSLVTGETRGYEALLRWRHPVQGLIPPTEFIPLAEENGLILEIGEWVLRQACAMAVSWDPPYPVAVNVSAVQFAHANLTQLVAGVLGETGLPAQRLQLELTESTIFADRDRSLRTLRQLKELGVSIALDDFGTGYSSLDTLRSFPFDRIKLDQSFISEAEASLQDRAIIRAVLALGKSLGIPVLAEGIETQSQLTLLTEEGCDEAQGFLFGRPAALAEIVGTGRIRLVDTRVAHSVHGKVDTEGIDNGKSPGGEHGQTLDSTT</sequence>
<dbReference type="PANTHER" id="PTHR44757">
    <property type="entry name" value="DIGUANYLATE CYCLASE DGCP"/>
    <property type="match status" value="1"/>
</dbReference>
<evidence type="ECO:0000259" key="5">
    <source>
        <dbReference type="PROSITE" id="PS50924"/>
    </source>
</evidence>
<evidence type="ECO:0000256" key="1">
    <source>
        <dbReference type="PROSITE-ProRule" id="PRU00244"/>
    </source>
</evidence>
<dbReference type="InterPro" id="IPR052155">
    <property type="entry name" value="Biofilm_reg_signaling"/>
</dbReference>
<dbReference type="CDD" id="cd01949">
    <property type="entry name" value="GGDEF"/>
    <property type="match status" value="1"/>
</dbReference>
<dbReference type="InterPro" id="IPR005330">
    <property type="entry name" value="MHYT_dom"/>
</dbReference>
<dbReference type="InterPro" id="IPR001633">
    <property type="entry name" value="EAL_dom"/>
</dbReference>
<accession>A0ABU2E1Y6</accession>
<dbReference type="SUPFAM" id="SSF55073">
    <property type="entry name" value="Nucleotide cyclase"/>
    <property type="match status" value="1"/>
</dbReference>
<dbReference type="Pfam" id="PF03707">
    <property type="entry name" value="MHYT"/>
    <property type="match status" value="2"/>
</dbReference>
<dbReference type="SUPFAM" id="SSF141868">
    <property type="entry name" value="EAL domain-like"/>
    <property type="match status" value="1"/>
</dbReference>
<evidence type="ECO:0000256" key="2">
    <source>
        <dbReference type="SAM" id="MobiDB-lite"/>
    </source>
</evidence>
<keyword evidence="1" id="KW-0812">Transmembrane</keyword>
<feature type="transmembrane region" description="Helical" evidence="1">
    <location>
        <begin position="82"/>
        <end position="106"/>
    </location>
</feature>
<comment type="caution">
    <text evidence="6">The sequence shown here is derived from an EMBL/GenBank/DDBJ whole genome shotgun (WGS) entry which is preliminary data.</text>
</comment>
<dbReference type="InterPro" id="IPR029787">
    <property type="entry name" value="Nucleotide_cyclase"/>
</dbReference>
<keyword evidence="7" id="KW-1185">Reference proteome</keyword>
<dbReference type="InterPro" id="IPR000160">
    <property type="entry name" value="GGDEF_dom"/>
</dbReference>
<feature type="domain" description="EAL" evidence="3">
    <location>
        <begin position="462"/>
        <end position="712"/>
    </location>
</feature>
<dbReference type="InterPro" id="IPR043128">
    <property type="entry name" value="Rev_trsase/Diguanyl_cyclase"/>
</dbReference>
<dbReference type="Gene3D" id="3.30.70.270">
    <property type="match status" value="1"/>
</dbReference>
<feature type="transmembrane region" description="Helical" evidence="1">
    <location>
        <begin position="145"/>
        <end position="169"/>
    </location>
</feature>
<feature type="transmembrane region" description="Helical" evidence="1">
    <location>
        <begin position="118"/>
        <end position="138"/>
    </location>
</feature>
<feature type="domain" description="GGDEF" evidence="4">
    <location>
        <begin position="317"/>
        <end position="453"/>
    </location>
</feature>
<evidence type="ECO:0000313" key="7">
    <source>
        <dbReference type="Proteomes" id="UP001248067"/>
    </source>
</evidence>
<evidence type="ECO:0000259" key="3">
    <source>
        <dbReference type="PROSITE" id="PS50883"/>
    </source>
</evidence>
<dbReference type="Gene3D" id="3.20.20.450">
    <property type="entry name" value="EAL domain"/>
    <property type="match status" value="1"/>
</dbReference>
<dbReference type="Pfam" id="PF00990">
    <property type="entry name" value="GGDEF"/>
    <property type="match status" value="1"/>
</dbReference>
<dbReference type="InterPro" id="IPR035919">
    <property type="entry name" value="EAL_sf"/>
</dbReference>
<protein>
    <submittedName>
        <fullName evidence="6">Signaling protein</fullName>
    </submittedName>
</protein>
<dbReference type="PROSITE" id="PS50883">
    <property type="entry name" value="EAL"/>
    <property type="match status" value="1"/>
</dbReference>
<evidence type="ECO:0000313" key="6">
    <source>
        <dbReference type="EMBL" id="MDR8753653.1"/>
    </source>
</evidence>
<dbReference type="SMART" id="SM00267">
    <property type="entry name" value="GGDEF"/>
    <property type="match status" value="1"/>
</dbReference>
<dbReference type="CDD" id="cd01948">
    <property type="entry name" value="EAL"/>
    <property type="match status" value="1"/>
</dbReference>
<dbReference type="Pfam" id="PF00563">
    <property type="entry name" value="EAL"/>
    <property type="match status" value="1"/>
</dbReference>
<dbReference type="EMBL" id="VJSY01000013">
    <property type="protein sequence ID" value="MDR8753653.1"/>
    <property type="molecule type" value="Genomic_DNA"/>
</dbReference>
<name>A0ABU2E1Y6_9BURK</name>
<keyword evidence="1" id="KW-1133">Transmembrane helix</keyword>
<feature type="domain" description="MHYT" evidence="5">
    <location>
        <begin position="47"/>
        <end position="233"/>
    </location>
</feature>
<feature type="transmembrane region" description="Helical" evidence="1">
    <location>
        <begin position="49"/>
        <end position="70"/>
    </location>
</feature>
<feature type="transmembrane region" description="Helical" evidence="1">
    <location>
        <begin position="250"/>
        <end position="271"/>
    </location>
</feature>
<reference evidence="6 7" key="1">
    <citation type="submission" date="2019-06" db="EMBL/GenBank/DDBJ databases">
        <title>Evolution of Burkholderia multivorans in the lungs of Cystic Fibrosis patients.</title>
        <authorList>
            <person name="Moreira L.M."/>
        </authorList>
    </citation>
    <scope>NUCLEOTIDE SEQUENCE [LARGE SCALE GENOMIC DNA]</scope>
    <source>
        <strain evidence="6 7">VC13239</strain>
    </source>
</reference>
<dbReference type="SMART" id="SM00052">
    <property type="entry name" value="EAL"/>
    <property type="match status" value="1"/>
</dbReference>
<dbReference type="PANTHER" id="PTHR44757:SF2">
    <property type="entry name" value="BIOFILM ARCHITECTURE MAINTENANCE PROTEIN MBAA"/>
    <property type="match status" value="1"/>
</dbReference>
<dbReference type="PROSITE" id="PS50924">
    <property type="entry name" value="MHYT"/>
    <property type="match status" value="1"/>
</dbReference>
<proteinExistence type="predicted"/>
<feature type="transmembrane region" description="Helical" evidence="1">
    <location>
        <begin position="181"/>
        <end position="200"/>
    </location>
</feature>
<dbReference type="Proteomes" id="UP001248067">
    <property type="component" value="Unassembled WGS sequence"/>
</dbReference>
<dbReference type="PROSITE" id="PS50887">
    <property type="entry name" value="GGDEF"/>
    <property type="match status" value="1"/>
</dbReference>
<dbReference type="NCBIfam" id="TIGR00254">
    <property type="entry name" value="GGDEF"/>
    <property type="match status" value="1"/>
</dbReference>
<organism evidence="6 7">
    <name type="scientific">Burkholderia pseudomultivorans</name>
    <dbReference type="NCBI Taxonomy" id="1207504"/>
    <lineage>
        <taxon>Bacteria</taxon>
        <taxon>Pseudomonadati</taxon>
        <taxon>Pseudomonadota</taxon>
        <taxon>Betaproteobacteria</taxon>
        <taxon>Burkholderiales</taxon>
        <taxon>Burkholderiaceae</taxon>
        <taxon>Burkholderia</taxon>
        <taxon>Burkholderia cepacia complex</taxon>
    </lineage>
</organism>